<organism evidence="5 6">
    <name type="scientific">Glutamicibacter ardleyensis</name>
    <dbReference type="NCBI Taxonomy" id="225894"/>
    <lineage>
        <taxon>Bacteria</taxon>
        <taxon>Bacillati</taxon>
        <taxon>Actinomycetota</taxon>
        <taxon>Actinomycetes</taxon>
        <taxon>Micrococcales</taxon>
        <taxon>Micrococcaceae</taxon>
        <taxon>Glutamicibacter</taxon>
    </lineage>
</organism>
<evidence type="ECO:0000256" key="1">
    <source>
        <dbReference type="ARBA" id="ARBA00022679"/>
    </source>
</evidence>
<protein>
    <recommendedName>
        <fullName evidence="4">N-acetyltransferase domain-containing protein</fullName>
    </recommendedName>
</protein>
<accession>A0ABQ2DWD9</accession>
<keyword evidence="6" id="KW-1185">Reference proteome</keyword>
<dbReference type="PANTHER" id="PTHR43792:SF8">
    <property type="entry name" value="[RIBOSOMAL PROTEIN US5]-ALANINE N-ACETYLTRANSFERASE"/>
    <property type="match status" value="1"/>
</dbReference>
<keyword evidence="2" id="KW-0012">Acyltransferase</keyword>
<proteinExistence type="inferred from homology"/>
<comment type="caution">
    <text evidence="5">The sequence shown here is derived from an EMBL/GenBank/DDBJ whole genome shotgun (WGS) entry which is preliminary data.</text>
</comment>
<evidence type="ECO:0000313" key="6">
    <source>
        <dbReference type="Proteomes" id="UP000606115"/>
    </source>
</evidence>
<dbReference type="Gene3D" id="3.40.630.30">
    <property type="match status" value="1"/>
</dbReference>
<evidence type="ECO:0000313" key="5">
    <source>
        <dbReference type="EMBL" id="GGJ70145.1"/>
    </source>
</evidence>
<name>A0ABQ2DWD9_9MICC</name>
<evidence type="ECO:0000256" key="3">
    <source>
        <dbReference type="ARBA" id="ARBA00038502"/>
    </source>
</evidence>
<dbReference type="InterPro" id="IPR027843">
    <property type="entry name" value="DUF4440"/>
</dbReference>
<keyword evidence="1" id="KW-0808">Transferase</keyword>
<dbReference type="InterPro" id="IPR032710">
    <property type="entry name" value="NTF2-like_dom_sf"/>
</dbReference>
<dbReference type="PROSITE" id="PS51186">
    <property type="entry name" value="GNAT"/>
    <property type="match status" value="1"/>
</dbReference>
<dbReference type="SUPFAM" id="SSF54427">
    <property type="entry name" value="NTF2-like"/>
    <property type="match status" value="1"/>
</dbReference>
<dbReference type="InterPro" id="IPR000182">
    <property type="entry name" value="GNAT_dom"/>
</dbReference>
<reference evidence="6" key="1">
    <citation type="journal article" date="2019" name="Int. J. Syst. Evol. Microbiol.">
        <title>The Global Catalogue of Microorganisms (GCM) 10K type strain sequencing project: providing services to taxonomists for standard genome sequencing and annotation.</title>
        <authorList>
            <consortium name="The Broad Institute Genomics Platform"/>
            <consortium name="The Broad Institute Genome Sequencing Center for Infectious Disease"/>
            <person name="Wu L."/>
            <person name="Ma J."/>
        </authorList>
    </citation>
    <scope>NUCLEOTIDE SEQUENCE [LARGE SCALE GENOMIC DNA]</scope>
    <source>
        <strain evidence="6">CGMCC 1.3685</strain>
    </source>
</reference>
<dbReference type="Pfam" id="PF13302">
    <property type="entry name" value="Acetyltransf_3"/>
    <property type="match status" value="1"/>
</dbReference>
<sequence>MPEFSVPGDLSPDHLVAAKIIDGEKQLLTQRIRHKQQELKRLLHEDFEEVGASGRNYDRSQIIKLLMAEPVDQSPTFQLLEPRIQQLSETLVLLRWKTGADTPSQRTSLWIHSAHGWQLLFHQGTKLPKFPADVATSPYVASEAQAFVRPLRPSDAPQVLEAFCSHPDMARQGEVKNLVEAENYIQQLLKNPDQQVPLAIVQGTGLVGLVSASIDSGNRNAWVWYWMHAAHRGSGLASRALAALADELFTAHQIHRLELGLRVNNPASKKVAERCGFVLEGRERDKFLINGERIDVLNYARLITDQAPPITALALH</sequence>
<dbReference type="RefSeq" id="WP_188686958.1">
    <property type="nucleotide sequence ID" value="NZ_BMKX01000009.1"/>
</dbReference>
<dbReference type="GeneID" id="303305458"/>
<dbReference type="EMBL" id="BMKX01000009">
    <property type="protein sequence ID" value="GGJ70145.1"/>
    <property type="molecule type" value="Genomic_DNA"/>
</dbReference>
<dbReference type="InterPro" id="IPR051531">
    <property type="entry name" value="N-acetyltransferase"/>
</dbReference>
<evidence type="ECO:0000256" key="2">
    <source>
        <dbReference type="ARBA" id="ARBA00023315"/>
    </source>
</evidence>
<dbReference type="Gene3D" id="3.10.450.50">
    <property type="match status" value="1"/>
</dbReference>
<dbReference type="InterPro" id="IPR016181">
    <property type="entry name" value="Acyl_CoA_acyltransferase"/>
</dbReference>
<dbReference type="Proteomes" id="UP000606115">
    <property type="component" value="Unassembled WGS sequence"/>
</dbReference>
<gene>
    <name evidence="5" type="ORF">GCM10007173_31230</name>
</gene>
<dbReference type="SUPFAM" id="SSF55729">
    <property type="entry name" value="Acyl-CoA N-acyltransferases (Nat)"/>
    <property type="match status" value="1"/>
</dbReference>
<feature type="domain" description="N-acetyltransferase" evidence="4">
    <location>
        <begin position="146"/>
        <end position="304"/>
    </location>
</feature>
<dbReference type="Pfam" id="PF14534">
    <property type="entry name" value="DUF4440"/>
    <property type="match status" value="1"/>
</dbReference>
<evidence type="ECO:0000259" key="4">
    <source>
        <dbReference type="PROSITE" id="PS51186"/>
    </source>
</evidence>
<dbReference type="PANTHER" id="PTHR43792">
    <property type="entry name" value="GNAT FAMILY, PUTATIVE (AFU_ORTHOLOGUE AFUA_3G00765)-RELATED-RELATED"/>
    <property type="match status" value="1"/>
</dbReference>
<comment type="similarity">
    <text evidence="3">Belongs to the acetyltransferase family. RimJ subfamily.</text>
</comment>